<dbReference type="AlphaFoldDB" id="A0A972FR69"/>
<evidence type="ECO:0000256" key="8">
    <source>
        <dbReference type="PIRSR" id="PIRSR000296-1"/>
    </source>
</evidence>
<evidence type="ECO:0000313" key="12">
    <source>
        <dbReference type="EMBL" id="NMH64256.1"/>
    </source>
</evidence>
<comment type="cofactor">
    <cofactor evidence="7">
        <name>heme</name>
        <dbReference type="ChEBI" id="CHEBI:30413"/>
    </cofactor>
</comment>
<dbReference type="GO" id="GO:0020037">
    <property type="term" value="F:heme binding"/>
    <property type="evidence" value="ECO:0007669"/>
    <property type="project" value="InterPro"/>
</dbReference>
<keyword evidence="4 7" id="KW-0479">Metal-binding</keyword>
<keyword evidence="6 7" id="KW-0408">Iron</keyword>
<dbReference type="GO" id="GO:0042744">
    <property type="term" value="P:hydrogen peroxide catabolic process"/>
    <property type="evidence" value="ECO:0007669"/>
    <property type="project" value="TreeGrafter"/>
</dbReference>
<dbReference type="InterPro" id="IPR018028">
    <property type="entry name" value="Catalase"/>
</dbReference>
<evidence type="ECO:0000256" key="9">
    <source>
        <dbReference type="PIRSR" id="PIRSR000296-2"/>
    </source>
</evidence>
<comment type="caution">
    <text evidence="12">The sequence shown here is derived from an EMBL/GenBank/DDBJ whole genome shotgun (WGS) entry which is preliminary data.</text>
</comment>
<dbReference type="SMART" id="SM01060">
    <property type="entry name" value="Catalase"/>
    <property type="match status" value="1"/>
</dbReference>
<feature type="active site" evidence="8">
    <location>
        <position position="54"/>
    </location>
</feature>
<dbReference type="SUPFAM" id="SSF56634">
    <property type="entry name" value="Heme-dependent catalase-like"/>
    <property type="match status" value="1"/>
</dbReference>
<accession>A0A972FR69</accession>
<dbReference type="InterPro" id="IPR020835">
    <property type="entry name" value="Catalase_sf"/>
</dbReference>
<evidence type="ECO:0000256" key="5">
    <source>
        <dbReference type="ARBA" id="ARBA00023002"/>
    </source>
</evidence>
<name>A0A972FR69_9GAMM</name>
<dbReference type="PANTHER" id="PTHR11465:SF9">
    <property type="entry name" value="CATALASE"/>
    <property type="match status" value="1"/>
</dbReference>
<evidence type="ECO:0000256" key="4">
    <source>
        <dbReference type="ARBA" id="ARBA00022723"/>
    </source>
</evidence>
<dbReference type="EC" id="1.11.1.-" evidence="7"/>
<comment type="function">
    <text evidence="7">Has an organic peroxide-dependent peroxidase activity.</text>
</comment>
<dbReference type="Pfam" id="PF00199">
    <property type="entry name" value="Catalase"/>
    <property type="match status" value="1"/>
</dbReference>
<evidence type="ECO:0000259" key="11">
    <source>
        <dbReference type="SMART" id="SM01060"/>
    </source>
</evidence>
<evidence type="ECO:0000256" key="7">
    <source>
        <dbReference type="PIRNR" id="PIRNR000296"/>
    </source>
</evidence>
<dbReference type="PIRSF" id="PIRSF000296">
    <property type="entry name" value="SrpA"/>
    <property type="match status" value="1"/>
</dbReference>
<dbReference type="PROSITE" id="PS51402">
    <property type="entry name" value="CATALASE_3"/>
    <property type="match status" value="1"/>
</dbReference>
<dbReference type="CDD" id="cd08153">
    <property type="entry name" value="srpA_like"/>
    <property type="match status" value="1"/>
</dbReference>
<proteinExistence type="inferred from homology"/>
<dbReference type="GO" id="GO:0004096">
    <property type="term" value="F:catalase activity"/>
    <property type="evidence" value="ECO:0007669"/>
    <property type="project" value="InterPro"/>
</dbReference>
<dbReference type="GO" id="GO:0046872">
    <property type="term" value="F:metal ion binding"/>
    <property type="evidence" value="ECO:0007669"/>
    <property type="project" value="UniProtKB-KW"/>
</dbReference>
<organism evidence="12 13">
    <name type="scientific">Shewanella salipaludis</name>
    <dbReference type="NCBI Taxonomy" id="2723052"/>
    <lineage>
        <taxon>Bacteria</taxon>
        <taxon>Pseudomonadati</taxon>
        <taxon>Pseudomonadota</taxon>
        <taxon>Gammaproteobacteria</taxon>
        <taxon>Alteromonadales</taxon>
        <taxon>Shewanellaceae</taxon>
        <taxon>Shewanella</taxon>
    </lineage>
</organism>
<evidence type="ECO:0000256" key="3">
    <source>
        <dbReference type="ARBA" id="ARBA00022617"/>
    </source>
</evidence>
<evidence type="ECO:0000313" key="13">
    <source>
        <dbReference type="Proteomes" id="UP000737113"/>
    </source>
</evidence>
<keyword evidence="5 7" id="KW-0560">Oxidoreductase</keyword>
<dbReference type="Gene3D" id="1.20.1280.120">
    <property type="match status" value="1"/>
</dbReference>
<sequence>MSSYKKFTSLLVLASAAGLGMAAQAFAADPVDPNQMIAAMEKAFGVTPGQRRNHTKGTCASGEFVGLKAGAQYSRSALFSGTTIPVVARFSLGGGNPHASDSDKGGRGMALEFKLGKELQHMTMLNVPVFGASVPGTFYDLLVALAPDEKTGKPDPEKMKLFRESHPDFHGMSSFIGSHNPPANYANAPYYSLHAFKFVDKTDKQTLVRWEFQPQDGMRPLTDAEMNKGETDFLENALIERTQAGPVKWDMFITLGQAGDSEVDASKPWPEDRLKVQVGTLALTSASNQTNGSCEPINFDPLVLADGIMATPDPVLRARSAAYAISFGKRLSGL</sequence>
<keyword evidence="3 7" id="KW-0349">Heme</keyword>
<evidence type="ECO:0000256" key="6">
    <source>
        <dbReference type="ARBA" id="ARBA00023004"/>
    </source>
</evidence>
<dbReference type="Proteomes" id="UP000737113">
    <property type="component" value="Unassembled WGS sequence"/>
</dbReference>
<feature type="domain" description="Catalase core" evidence="11">
    <location>
        <begin position="14"/>
        <end position="331"/>
    </location>
</feature>
<keyword evidence="2 7" id="KW-0575">Peroxidase</keyword>
<feature type="signal peptide" evidence="10">
    <location>
        <begin position="1"/>
        <end position="27"/>
    </location>
</feature>
<evidence type="ECO:0000256" key="2">
    <source>
        <dbReference type="ARBA" id="ARBA00022559"/>
    </source>
</evidence>
<dbReference type="PANTHER" id="PTHR11465">
    <property type="entry name" value="CATALASE"/>
    <property type="match status" value="1"/>
</dbReference>
<evidence type="ECO:0000256" key="10">
    <source>
        <dbReference type="SAM" id="SignalP"/>
    </source>
</evidence>
<dbReference type="GO" id="GO:0042542">
    <property type="term" value="P:response to hydrogen peroxide"/>
    <property type="evidence" value="ECO:0007669"/>
    <property type="project" value="TreeGrafter"/>
</dbReference>
<dbReference type="InterPro" id="IPR024168">
    <property type="entry name" value="Catalase_SrpA-type_pred"/>
</dbReference>
<evidence type="ECO:0000256" key="1">
    <source>
        <dbReference type="ARBA" id="ARBA00005329"/>
    </source>
</evidence>
<dbReference type="Gene3D" id="2.40.180.10">
    <property type="entry name" value="Catalase core domain"/>
    <property type="match status" value="1"/>
</dbReference>
<reference evidence="12" key="1">
    <citation type="submission" date="2020-04" db="EMBL/GenBank/DDBJ databases">
        <title>Description of Shewanella salipaludis sp. nov., isolated from a salt marsh.</title>
        <authorList>
            <person name="Park S."/>
            <person name="Yoon J.-H."/>
        </authorList>
    </citation>
    <scope>NUCLEOTIDE SEQUENCE</scope>
    <source>
        <strain evidence="12">SHSM-M6</strain>
    </source>
</reference>
<dbReference type="InterPro" id="IPR011614">
    <property type="entry name" value="Catalase_core"/>
</dbReference>
<keyword evidence="13" id="KW-1185">Reference proteome</keyword>
<gene>
    <name evidence="12" type="ORF">HC757_03610</name>
</gene>
<dbReference type="GO" id="GO:0005737">
    <property type="term" value="C:cytoplasm"/>
    <property type="evidence" value="ECO:0007669"/>
    <property type="project" value="TreeGrafter"/>
</dbReference>
<keyword evidence="10" id="KW-0732">Signal</keyword>
<comment type="similarity">
    <text evidence="1 7">Belongs to the catalase family.</text>
</comment>
<dbReference type="EMBL" id="JAAXYH010000002">
    <property type="protein sequence ID" value="NMH64256.1"/>
    <property type="molecule type" value="Genomic_DNA"/>
</dbReference>
<dbReference type="RefSeq" id="WP_169562944.1">
    <property type="nucleotide sequence ID" value="NZ_JAAXYH010000002.1"/>
</dbReference>
<protein>
    <recommendedName>
        <fullName evidence="7">Catalase-related peroxidase</fullName>
        <ecNumber evidence="7">1.11.1.-</ecNumber>
    </recommendedName>
</protein>
<feature type="binding site" description="axial binding residue" evidence="9">
    <location>
        <position position="323"/>
    </location>
    <ligand>
        <name>heme</name>
        <dbReference type="ChEBI" id="CHEBI:30413"/>
    </ligand>
    <ligandPart>
        <name>Fe</name>
        <dbReference type="ChEBI" id="CHEBI:18248"/>
    </ligandPart>
</feature>
<feature type="chain" id="PRO_5037379045" description="Catalase-related peroxidase" evidence="10">
    <location>
        <begin position="28"/>
        <end position="334"/>
    </location>
</feature>